<name>A0A1F6VEJ7_9BACT</name>
<protein>
    <submittedName>
        <fullName evidence="2">Uncharacterized protein</fullName>
    </submittedName>
</protein>
<organism evidence="2 3">
    <name type="scientific">Candidatus Nomurabacteria bacterium RIFCSPHIGHO2_01_FULL_42_15</name>
    <dbReference type="NCBI Taxonomy" id="1801742"/>
    <lineage>
        <taxon>Bacteria</taxon>
        <taxon>Candidatus Nomuraibacteriota</taxon>
    </lineage>
</organism>
<sequence>MKKILNKNINTNQNRGYIGLLMLLIGVAIIALLMVRTDIFTGQKDGKNMYEQGTDVIDQSNDVKNMLEQNSRQSVE</sequence>
<keyword evidence="1" id="KW-1133">Transmembrane helix</keyword>
<feature type="transmembrane region" description="Helical" evidence="1">
    <location>
        <begin position="16"/>
        <end position="35"/>
    </location>
</feature>
<dbReference type="EMBL" id="MFTS01000006">
    <property type="protein sequence ID" value="OGI68022.1"/>
    <property type="molecule type" value="Genomic_DNA"/>
</dbReference>
<evidence type="ECO:0000256" key="1">
    <source>
        <dbReference type="SAM" id="Phobius"/>
    </source>
</evidence>
<proteinExistence type="predicted"/>
<comment type="caution">
    <text evidence="2">The sequence shown here is derived from an EMBL/GenBank/DDBJ whole genome shotgun (WGS) entry which is preliminary data.</text>
</comment>
<evidence type="ECO:0000313" key="2">
    <source>
        <dbReference type="EMBL" id="OGI68022.1"/>
    </source>
</evidence>
<gene>
    <name evidence="2" type="ORF">A2738_00405</name>
</gene>
<reference evidence="2 3" key="1">
    <citation type="journal article" date="2016" name="Nat. Commun.">
        <title>Thousands of microbial genomes shed light on interconnected biogeochemical processes in an aquifer system.</title>
        <authorList>
            <person name="Anantharaman K."/>
            <person name="Brown C.T."/>
            <person name="Hug L.A."/>
            <person name="Sharon I."/>
            <person name="Castelle C.J."/>
            <person name="Probst A.J."/>
            <person name="Thomas B.C."/>
            <person name="Singh A."/>
            <person name="Wilkins M.J."/>
            <person name="Karaoz U."/>
            <person name="Brodie E.L."/>
            <person name="Williams K.H."/>
            <person name="Hubbard S.S."/>
            <person name="Banfield J.F."/>
        </authorList>
    </citation>
    <scope>NUCLEOTIDE SEQUENCE [LARGE SCALE GENOMIC DNA]</scope>
</reference>
<dbReference type="AlphaFoldDB" id="A0A1F6VEJ7"/>
<keyword evidence="1" id="KW-0812">Transmembrane</keyword>
<accession>A0A1F6VEJ7</accession>
<dbReference type="Proteomes" id="UP000178235">
    <property type="component" value="Unassembled WGS sequence"/>
</dbReference>
<keyword evidence="1" id="KW-0472">Membrane</keyword>
<evidence type="ECO:0000313" key="3">
    <source>
        <dbReference type="Proteomes" id="UP000178235"/>
    </source>
</evidence>